<dbReference type="Gene3D" id="1.10.1200.10">
    <property type="entry name" value="ACP-like"/>
    <property type="match status" value="1"/>
</dbReference>
<evidence type="ECO:0000259" key="8">
    <source>
        <dbReference type="PROSITE" id="PS50075"/>
    </source>
</evidence>
<dbReference type="InterPro" id="IPR014043">
    <property type="entry name" value="Acyl_transferase_dom"/>
</dbReference>
<evidence type="ECO:0000256" key="7">
    <source>
        <dbReference type="ARBA" id="ARBA00023315"/>
    </source>
</evidence>
<comment type="cofactor">
    <cofactor evidence="1">
        <name>pantetheine 4'-phosphate</name>
        <dbReference type="ChEBI" id="CHEBI:47942"/>
    </cofactor>
</comment>
<dbReference type="Pfam" id="PF08659">
    <property type="entry name" value="KR"/>
    <property type="match status" value="1"/>
</dbReference>
<dbReference type="Gene3D" id="3.40.50.720">
    <property type="entry name" value="NAD(P)-binding Rossmann-like Domain"/>
    <property type="match status" value="1"/>
</dbReference>
<dbReference type="InterPro" id="IPR016039">
    <property type="entry name" value="Thiolase-like"/>
</dbReference>
<dbReference type="Pfam" id="PF00109">
    <property type="entry name" value="ketoacyl-synt"/>
    <property type="match status" value="1"/>
</dbReference>
<dbReference type="InterPro" id="IPR036291">
    <property type="entry name" value="NAD(P)-bd_dom_sf"/>
</dbReference>
<dbReference type="SMART" id="SM00822">
    <property type="entry name" value="PKS_KR"/>
    <property type="match status" value="1"/>
</dbReference>
<dbReference type="InterPro" id="IPR057326">
    <property type="entry name" value="KR_dom"/>
</dbReference>
<dbReference type="Pfam" id="PF00550">
    <property type="entry name" value="PP-binding"/>
    <property type="match status" value="1"/>
</dbReference>
<evidence type="ECO:0000256" key="4">
    <source>
        <dbReference type="ARBA" id="ARBA00022679"/>
    </source>
</evidence>
<dbReference type="InterPro" id="IPR015083">
    <property type="entry name" value="NorB/c/GfsB-D-like_docking"/>
</dbReference>
<dbReference type="SUPFAM" id="SSF52151">
    <property type="entry name" value="FabD/lysophospholipase-like"/>
    <property type="match status" value="1"/>
</dbReference>
<dbReference type="PANTHER" id="PTHR43775">
    <property type="entry name" value="FATTY ACID SYNTHASE"/>
    <property type="match status" value="1"/>
</dbReference>
<dbReference type="InterPro" id="IPR020806">
    <property type="entry name" value="PKS_PP-bd"/>
</dbReference>
<dbReference type="InterPro" id="IPR009081">
    <property type="entry name" value="PP-bd_ACP"/>
</dbReference>
<dbReference type="SUPFAM" id="SSF47336">
    <property type="entry name" value="ACP-like"/>
    <property type="match status" value="1"/>
</dbReference>
<comment type="caution">
    <text evidence="10">The sequence shown here is derived from an EMBL/GenBank/DDBJ whole genome shotgun (WGS) entry which is preliminary data.</text>
</comment>
<dbReference type="GO" id="GO:0004312">
    <property type="term" value="F:fatty acid synthase activity"/>
    <property type="evidence" value="ECO:0007669"/>
    <property type="project" value="TreeGrafter"/>
</dbReference>
<organism evidence="10 11">
    <name type="scientific">Actinomadura geliboluensis</name>
    <dbReference type="NCBI Taxonomy" id="882440"/>
    <lineage>
        <taxon>Bacteria</taxon>
        <taxon>Bacillati</taxon>
        <taxon>Actinomycetota</taxon>
        <taxon>Actinomycetes</taxon>
        <taxon>Streptosporangiales</taxon>
        <taxon>Thermomonosporaceae</taxon>
        <taxon>Actinomadura</taxon>
    </lineage>
</organism>
<feature type="domain" description="Carrier" evidence="8">
    <location>
        <begin position="1420"/>
        <end position="1494"/>
    </location>
</feature>
<dbReference type="GO" id="GO:0006633">
    <property type="term" value="P:fatty acid biosynthetic process"/>
    <property type="evidence" value="ECO:0007669"/>
    <property type="project" value="InterPro"/>
</dbReference>
<evidence type="ECO:0000256" key="2">
    <source>
        <dbReference type="ARBA" id="ARBA00022450"/>
    </source>
</evidence>
<dbReference type="GO" id="GO:0033068">
    <property type="term" value="P:macrolide biosynthetic process"/>
    <property type="evidence" value="ECO:0007669"/>
    <property type="project" value="UniProtKB-ARBA"/>
</dbReference>
<evidence type="ECO:0000256" key="1">
    <source>
        <dbReference type="ARBA" id="ARBA00001957"/>
    </source>
</evidence>
<dbReference type="Gene3D" id="3.40.47.10">
    <property type="match status" value="1"/>
</dbReference>
<dbReference type="PROSITE" id="PS52004">
    <property type="entry name" value="KS3_2"/>
    <property type="match status" value="1"/>
</dbReference>
<dbReference type="InterPro" id="IPR014031">
    <property type="entry name" value="Ketoacyl_synth_C"/>
</dbReference>
<dbReference type="InterPro" id="IPR016036">
    <property type="entry name" value="Malonyl_transacylase_ACP-bd"/>
</dbReference>
<evidence type="ECO:0000256" key="5">
    <source>
        <dbReference type="ARBA" id="ARBA00023194"/>
    </source>
</evidence>
<keyword evidence="6" id="KW-0511">Multifunctional enzyme</keyword>
<keyword evidence="5" id="KW-0045">Antibiotic biosynthesis</keyword>
<dbReference type="InterPro" id="IPR050091">
    <property type="entry name" value="PKS_NRPS_Biosynth_Enz"/>
</dbReference>
<protein>
    <submittedName>
        <fullName evidence="10">Acyltransferase domain-containing protein</fullName>
    </submittedName>
</protein>
<keyword evidence="3" id="KW-0597">Phosphoprotein</keyword>
<dbReference type="SUPFAM" id="SSF53901">
    <property type="entry name" value="Thiolase-like"/>
    <property type="match status" value="1"/>
</dbReference>
<dbReference type="InterPro" id="IPR020841">
    <property type="entry name" value="PKS_Beta-ketoAc_synthase_dom"/>
</dbReference>
<dbReference type="InterPro" id="IPR018201">
    <property type="entry name" value="Ketoacyl_synth_AS"/>
</dbReference>
<dbReference type="GO" id="GO:0031177">
    <property type="term" value="F:phosphopantetheine binding"/>
    <property type="evidence" value="ECO:0007669"/>
    <property type="project" value="InterPro"/>
</dbReference>
<reference evidence="10 11" key="1">
    <citation type="submission" date="2019-05" db="EMBL/GenBank/DDBJ databases">
        <title>Draft genome sequence of Actinomadura geliboluensis A8036.</title>
        <authorList>
            <person name="Saricaoglu S."/>
            <person name="Isik K."/>
        </authorList>
    </citation>
    <scope>NUCLEOTIDE SEQUENCE [LARGE SCALE GENOMIC DNA]</scope>
    <source>
        <strain evidence="10 11">A8036</strain>
    </source>
</reference>
<dbReference type="Pfam" id="PF18369">
    <property type="entry name" value="PKS_DE"/>
    <property type="match status" value="1"/>
</dbReference>
<dbReference type="GO" id="GO:0004315">
    <property type="term" value="F:3-oxoacyl-[acyl-carrier-protein] synthase activity"/>
    <property type="evidence" value="ECO:0007669"/>
    <property type="project" value="InterPro"/>
</dbReference>
<dbReference type="SMART" id="SM00823">
    <property type="entry name" value="PKS_PP"/>
    <property type="match status" value="1"/>
</dbReference>
<dbReference type="InterPro" id="IPR036736">
    <property type="entry name" value="ACP-like_sf"/>
</dbReference>
<dbReference type="FunFam" id="3.40.366.10:FF:000002">
    <property type="entry name" value="Probable polyketide synthase 2"/>
    <property type="match status" value="1"/>
</dbReference>
<dbReference type="CDD" id="cd00833">
    <property type="entry name" value="PKS"/>
    <property type="match status" value="1"/>
</dbReference>
<feature type="domain" description="Ketosynthase family 3 (KS3)" evidence="9">
    <location>
        <begin position="33"/>
        <end position="460"/>
    </location>
</feature>
<dbReference type="SUPFAM" id="SSF55048">
    <property type="entry name" value="Probable ACP-binding domain of malonyl-CoA ACP transacylase"/>
    <property type="match status" value="1"/>
</dbReference>
<accession>A0A5S4H9W2</accession>
<dbReference type="InterPro" id="IPR016035">
    <property type="entry name" value="Acyl_Trfase/lysoPLipase"/>
</dbReference>
<evidence type="ECO:0000259" key="9">
    <source>
        <dbReference type="PROSITE" id="PS52004"/>
    </source>
</evidence>
<sequence length="1505" mass="156860">MPSQERLLDYLRWVTADLHRTRERLRDAEAGRREPVAIVAMSCRYPGGVRSPEQLWRLVAEETDAVSGLPADRGWDLPALYDPDPDHAGTTYAREGGFLYDADHFDPAFFGISPREALAIDPQQRLLLETAWEAVERAGIDPASLRGSRTGVFAGVMYGDYAARLLHHVPDGFEGLLGNGSAGSVASGRVAYTFGFEGPAVTVDTACSSSLVALHLAAQALQNGECDLALAGGVTVMATPTVFIEFSRQRGLSPDGRCKSFSAAADGAGWSEGAGIVVLQRLSDARAGGHPILAVIRGSAVNQDGASNGLTAPNGPSQERLIRAALADAGLGPADVDAVEAHGTGTTLGDPIEAQALLAAYGQDRPDDQPLRLGSIKSNIGHTQAAAGIAGIIKMVMAMREGVLPKTLHVDEPSPHVDWTAGAVSLLTEAAPWPDTGRPRRAGVSSFGISGTNAHIILEAPPEDEEREAEAADADVSDAPMPGVLPWLVSAKTGQALRDQASRLAAQLPDAPVRDVGHALAATRTPFEHRAVLIADRADDFRDGLGALGRGEPHPLLVQGRAVPGGKLAFLFTGQGSQRPGMGRELYETAPAFARAFDAACEHFDAHLDRPLKDVVFGDSDGGSDDDALHHTEYTQAALFAVETAVFRLLESWGVRPDYLAGHSIGELAAAHAAGVFTLADACRLVALRGRLMGSARAAGAMVAVRAPADAVTAAIAGREDEIAIAAVNGPAATVVSGDEGAVLELAARWKAEGRRTRRLRVGHAFHSPHMDGILAEFRKAAGEIPMSPPAIPVVSNVTGDIATDEQLCSPAYWADHIRRTVRFADGVRTLHDRRVTRYLEVGPDAVLTAMVQECLDAPPAALAPVLRARRPEPRTALTALAHLHVSGHPVDWSTWFPGEPPRRIALPTYAFQRRRYRLDPAAPARPGDEHGFWDAVEKGDLGGLADRLQLSGGQRGALESLLPALSAFRRRRDWGYRIGWTPLPDVPAPARTAAWLAVVPENAGDSAADPLVAAAAEALAEHGAEVTAVPLPAGADADELAGRLRRAAGTTGASGPGILCPPDLDLAARLAAALEPAGLGGPLWVLTRGAVSVGDDDPLTAPDQAALWGLGPVLAAEWPRHWGGLVDLPAEPGPAARRRLAAVLAGASGEDQVAVRDDRVFGRRLLRTRLGHGEGGWRPSGTVLVTGGGTALGAAAARWLAAHGAERVLVTGGADPDGPGTAVDCDPADRDALAALLAEHPVTAVVHVAAEAAGRGMDDPAVRAAANLDELAGDVDAFVVLCSADAVLGGPGLGGTAPGQAFAEALARRRRARSAPALAVAWGPWDGHPAADVLRARGLNPVVPDQAMTVLEDAASADATVLVADLDWPLLLPALTAERPAPLVRDVPEARRVADATAVTPDAELAGRLAAAPDAERREILTELLRGHAAAVLGLPSAAEIEADGNLLDLGFSSFTALELSNRLSAAGLSLPPVQVYDDPTPAALARRLSAQLGAAGPVAAEEH</sequence>
<dbReference type="InterPro" id="IPR013968">
    <property type="entry name" value="PKS_KR"/>
</dbReference>
<evidence type="ECO:0000313" key="11">
    <source>
        <dbReference type="Proteomes" id="UP000305238"/>
    </source>
</evidence>
<dbReference type="OrthoDB" id="4537517at2"/>
<dbReference type="PROSITE" id="PS00606">
    <property type="entry name" value="KS3_1"/>
    <property type="match status" value="1"/>
</dbReference>
<name>A0A5S4H9W2_9ACTN</name>
<dbReference type="Pfam" id="PF00698">
    <property type="entry name" value="Acyl_transf_1"/>
    <property type="match status" value="1"/>
</dbReference>
<dbReference type="RefSeq" id="WP_138634268.1">
    <property type="nucleotide sequence ID" value="NZ_VCKZ01000014.1"/>
</dbReference>
<evidence type="ECO:0000256" key="6">
    <source>
        <dbReference type="ARBA" id="ARBA00023268"/>
    </source>
</evidence>
<evidence type="ECO:0000313" key="10">
    <source>
        <dbReference type="EMBL" id="TMR41772.1"/>
    </source>
</evidence>
<dbReference type="Pfam" id="PF08990">
    <property type="entry name" value="Docking"/>
    <property type="match status" value="1"/>
</dbReference>
<dbReference type="SUPFAM" id="SSF51735">
    <property type="entry name" value="NAD(P)-binding Rossmann-fold domains"/>
    <property type="match status" value="2"/>
</dbReference>
<dbReference type="InterPro" id="IPR032821">
    <property type="entry name" value="PKS_assoc"/>
</dbReference>
<dbReference type="Pfam" id="PF02801">
    <property type="entry name" value="Ketoacyl-synt_C"/>
    <property type="match status" value="1"/>
</dbReference>
<dbReference type="CDD" id="cd08952">
    <property type="entry name" value="KR_1_SDR_x"/>
    <property type="match status" value="1"/>
</dbReference>
<evidence type="ECO:0000256" key="3">
    <source>
        <dbReference type="ARBA" id="ARBA00022553"/>
    </source>
</evidence>
<dbReference type="Gene3D" id="3.40.366.10">
    <property type="entry name" value="Malonyl-Coenzyme A Acyl Carrier Protein, domain 2"/>
    <property type="match status" value="1"/>
</dbReference>
<dbReference type="Proteomes" id="UP000305238">
    <property type="component" value="Unassembled WGS sequence"/>
</dbReference>
<dbReference type="FunFam" id="3.40.47.10:FF:000019">
    <property type="entry name" value="Polyketide synthase type I"/>
    <property type="match status" value="1"/>
</dbReference>
<dbReference type="Pfam" id="PF16197">
    <property type="entry name" value="KAsynt_C_assoc"/>
    <property type="match status" value="1"/>
</dbReference>
<dbReference type="InterPro" id="IPR014030">
    <property type="entry name" value="Ketoacyl_synth_N"/>
</dbReference>
<keyword evidence="7 10" id="KW-0012">Acyltransferase</keyword>
<dbReference type="InterPro" id="IPR001227">
    <property type="entry name" value="Ac_transferase_dom_sf"/>
</dbReference>
<dbReference type="EMBL" id="VCKZ01000014">
    <property type="protein sequence ID" value="TMR41772.1"/>
    <property type="molecule type" value="Genomic_DNA"/>
</dbReference>
<gene>
    <name evidence="10" type="ORF">ETD96_04105</name>
</gene>
<dbReference type="Gene3D" id="6.10.140.1830">
    <property type="match status" value="1"/>
</dbReference>
<dbReference type="NCBIfam" id="NF045894">
    <property type="entry name" value="PKS_plus_SDR"/>
    <property type="match status" value="1"/>
</dbReference>
<keyword evidence="4 10" id="KW-0808">Transferase</keyword>
<dbReference type="SMART" id="SM00827">
    <property type="entry name" value="PKS_AT"/>
    <property type="match status" value="1"/>
</dbReference>
<dbReference type="Gene3D" id="3.30.70.3290">
    <property type="match status" value="1"/>
</dbReference>
<keyword evidence="2" id="KW-0596">Phosphopantetheine</keyword>
<keyword evidence="11" id="KW-1185">Reference proteome</keyword>
<proteinExistence type="predicted"/>
<dbReference type="SMART" id="SM00825">
    <property type="entry name" value="PKS_KS"/>
    <property type="match status" value="1"/>
</dbReference>
<dbReference type="PANTHER" id="PTHR43775:SF51">
    <property type="entry name" value="INACTIVE PHENOLPHTHIOCEROL SYNTHESIS POLYKETIDE SYNTHASE TYPE I PKS1-RELATED"/>
    <property type="match status" value="1"/>
</dbReference>
<dbReference type="InterPro" id="IPR041618">
    <property type="entry name" value="PKS_DE"/>
</dbReference>
<dbReference type="PROSITE" id="PS50075">
    <property type="entry name" value="CARRIER"/>
    <property type="match status" value="1"/>
</dbReference>